<keyword evidence="2" id="KW-0548">Nucleotidyltransferase</keyword>
<reference evidence="2" key="2">
    <citation type="submission" date="2022-01" db="EMBL/GenBank/DDBJ databases">
        <authorList>
            <person name="Yamashiro T."/>
            <person name="Shiraishi A."/>
            <person name="Satake H."/>
            <person name="Nakayama K."/>
        </authorList>
    </citation>
    <scope>NUCLEOTIDE SEQUENCE</scope>
</reference>
<keyword evidence="2" id="KW-0808">Transferase</keyword>
<keyword evidence="2" id="KW-0695">RNA-directed DNA polymerase</keyword>
<dbReference type="EMBL" id="BQNB010012763">
    <property type="protein sequence ID" value="GJT07580.1"/>
    <property type="molecule type" value="Genomic_DNA"/>
</dbReference>
<dbReference type="InterPro" id="IPR012337">
    <property type="entry name" value="RNaseH-like_sf"/>
</dbReference>
<dbReference type="Pfam" id="PF24626">
    <property type="entry name" value="SH3_Tf2-1"/>
    <property type="match status" value="1"/>
</dbReference>
<accession>A0ABQ5AY57</accession>
<dbReference type="PANTHER" id="PTHR46148">
    <property type="entry name" value="CHROMO DOMAIN-CONTAINING PROTEIN"/>
    <property type="match status" value="1"/>
</dbReference>
<dbReference type="PROSITE" id="PS50994">
    <property type="entry name" value="INTEGRASE"/>
    <property type="match status" value="1"/>
</dbReference>
<dbReference type="InterPro" id="IPR056924">
    <property type="entry name" value="SH3_Tf2-1"/>
</dbReference>
<evidence type="ECO:0000313" key="2">
    <source>
        <dbReference type="EMBL" id="GJT07580.1"/>
    </source>
</evidence>
<gene>
    <name evidence="2" type="ORF">Tco_0842042</name>
</gene>
<reference evidence="2" key="1">
    <citation type="journal article" date="2022" name="Int. J. Mol. Sci.">
        <title>Draft Genome of Tanacetum Coccineum: Genomic Comparison of Closely Related Tanacetum-Family Plants.</title>
        <authorList>
            <person name="Yamashiro T."/>
            <person name="Shiraishi A."/>
            <person name="Nakayama K."/>
            <person name="Satake H."/>
        </authorList>
    </citation>
    <scope>NUCLEOTIDE SEQUENCE</scope>
</reference>
<name>A0ABQ5AY57_9ASTR</name>
<organism evidence="2 3">
    <name type="scientific">Tanacetum coccineum</name>
    <dbReference type="NCBI Taxonomy" id="301880"/>
    <lineage>
        <taxon>Eukaryota</taxon>
        <taxon>Viridiplantae</taxon>
        <taxon>Streptophyta</taxon>
        <taxon>Embryophyta</taxon>
        <taxon>Tracheophyta</taxon>
        <taxon>Spermatophyta</taxon>
        <taxon>Magnoliopsida</taxon>
        <taxon>eudicotyledons</taxon>
        <taxon>Gunneridae</taxon>
        <taxon>Pentapetalae</taxon>
        <taxon>asterids</taxon>
        <taxon>campanulids</taxon>
        <taxon>Asterales</taxon>
        <taxon>Asteraceae</taxon>
        <taxon>Asteroideae</taxon>
        <taxon>Anthemideae</taxon>
        <taxon>Anthemidinae</taxon>
        <taxon>Tanacetum</taxon>
    </lineage>
</organism>
<dbReference type="InterPro" id="IPR001584">
    <property type="entry name" value="Integrase_cat-core"/>
</dbReference>
<comment type="caution">
    <text evidence="2">The sequence shown here is derived from an EMBL/GenBank/DDBJ whole genome shotgun (WGS) entry which is preliminary data.</text>
</comment>
<dbReference type="Gene3D" id="3.30.420.10">
    <property type="entry name" value="Ribonuclease H-like superfamily/Ribonuclease H"/>
    <property type="match status" value="1"/>
</dbReference>
<dbReference type="PANTHER" id="PTHR46148:SF59">
    <property type="entry name" value="NUCLEOTIDYLTRANSFERASE, RIBONUCLEASE H"/>
    <property type="match status" value="1"/>
</dbReference>
<proteinExistence type="predicted"/>
<feature type="domain" description="Integrase catalytic" evidence="1">
    <location>
        <begin position="113"/>
        <end position="252"/>
    </location>
</feature>
<dbReference type="SUPFAM" id="SSF53098">
    <property type="entry name" value="Ribonuclease H-like"/>
    <property type="match status" value="1"/>
</dbReference>
<evidence type="ECO:0000259" key="1">
    <source>
        <dbReference type="PROSITE" id="PS50994"/>
    </source>
</evidence>
<sequence length="401" mass="46692">MCRFRYRSSMLDKAVTLQFMEQLFVTGCEYFTKAEKVSTQQSVDPLAFDAQMWRRYGKTSRSCTWVLFGREEWSLGRLAASAPRLRHHLGDCGSITKSAHFLPIRENDPLDKLARLYLNRIVARHGIPASIICDRDGRFTSNFWRSFQKALGTDISMSTAYHPETDGQSERTIIKLREDCYAAPYEALYGQKCRSPVCWAEVGEAQLTGPELIQETTEKIVLIKQRMQAAQDRQKSYADRKRKPMEFEVGDRVMLKVSPWKGVVRFGKRGKLNPRYVGPFRVLAKVGMWTTTGKLFPQELSRVHHTFHVSNLKKCYADEPLVMPLEGIHVDDKLQFVEEPVEIMEWEIKRLKRSRIPLVKVRWNSRRGPEFTWEREDSFKQKYPQLFTNRTSSSIYEVLSL</sequence>
<keyword evidence="3" id="KW-1185">Reference proteome</keyword>
<protein>
    <submittedName>
        <fullName evidence="2">Reverse transcriptase domain-containing protein</fullName>
    </submittedName>
</protein>
<dbReference type="InterPro" id="IPR036397">
    <property type="entry name" value="RNaseH_sf"/>
</dbReference>
<evidence type="ECO:0000313" key="3">
    <source>
        <dbReference type="Proteomes" id="UP001151760"/>
    </source>
</evidence>
<dbReference type="Proteomes" id="UP001151760">
    <property type="component" value="Unassembled WGS sequence"/>
</dbReference>
<dbReference type="GO" id="GO:0003964">
    <property type="term" value="F:RNA-directed DNA polymerase activity"/>
    <property type="evidence" value="ECO:0007669"/>
    <property type="project" value="UniProtKB-KW"/>
</dbReference>